<sequence length="87" mass="9533">MGPRRRHVAPDAVPHCLHICPPYAPRLPTRDCHRGGVCVSACLRVHASVGETRRKGITEGGVVVDGVGRDEGMFPLLVYFSVVYFFS</sequence>
<name>A0A2L2QEG3_HHV6H</name>
<organism evidence="1">
    <name type="scientific">Human herpesvirus 6B</name>
    <name type="common">HHV-6 variant B</name>
    <name type="synonym">Human B lymphotropic virus</name>
    <dbReference type="NCBI Taxonomy" id="32604"/>
    <lineage>
        <taxon>Viruses</taxon>
        <taxon>Duplodnaviria</taxon>
        <taxon>Heunggongvirae</taxon>
        <taxon>Peploviricota</taxon>
        <taxon>Herviviricetes</taxon>
        <taxon>Herpesvirales</taxon>
        <taxon>Orthoherpesviridae</taxon>
        <taxon>Betaherpesvirinae</taxon>
        <taxon>Roseolovirus</taxon>
        <taxon>Roseolovirus humanbeta6b</taxon>
    </lineage>
</organism>
<organismHost>
    <name type="scientific">Homo sapiens</name>
    <name type="common">Human</name>
    <dbReference type="NCBI Taxonomy" id="9606"/>
</organismHost>
<evidence type="ECO:0000313" key="1">
    <source>
        <dbReference type="EMBL" id="AVI09444.1"/>
    </source>
</evidence>
<reference evidence="1" key="1">
    <citation type="journal article" date="2018" name="J. Virol.">
        <title>Copy number heterogeneity, large origin tandem repeats, and interspecies recombination in HHV-6A and HHV-6B reference strains.</title>
        <authorList>
            <person name="Greninger A.L."/>
            <person name="Roychoudhury P."/>
            <person name="Makhsous N."/>
            <person name="Hanson D."/>
            <person name="Chase J."/>
            <person name="Krueger G."/>
            <person name="Xie H."/>
            <person name="Huang M.-L."/>
            <person name="Saunders L."/>
            <person name="Ablashi D."/>
            <person name="Koelle D.M."/>
            <person name="Cook L."/>
            <person name="Jerome K.R."/>
        </authorList>
    </citation>
    <scope>NUCLEOTIDE SEQUENCE</scope>
    <source>
        <strain evidence="1">Z29</strain>
    </source>
</reference>
<proteinExistence type="predicted"/>
<protein>
    <submittedName>
        <fullName evidence="1">Uncharacterized protein</fullName>
    </submittedName>
</protein>
<accession>A0A2L2QEG3</accession>
<dbReference type="EMBL" id="MF994829">
    <property type="protein sequence ID" value="AVI09444.1"/>
    <property type="molecule type" value="Genomic_DNA"/>
</dbReference>